<feature type="transmembrane region" description="Helical" evidence="1">
    <location>
        <begin position="118"/>
        <end position="137"/>
    </location>
</feature>
<reference evidence="2 3" key="1">
    <citation type="submission" date="2011-03" db="EMBL/GenBank/DDBJ databases">
        <authorList>
            <person name="Weinstock G."/>
            <person name="Sodergren E."/>
            <person name="Clifton S."/>
            <person name="Fulton L."/>
            <person name="Fulton B."/>
            <person name="Courtney L."/>
            <person name="Fronick C."/>
            <person name="Harrison M."/>
            <person name="Strong C."/>
            <person name="Farmer C."/>
            <person name="Delahaunty K."/>
            <person name="Markovic C."/>
            <person name="Hall O."/>
            <person name="Minx P."/>
            <person name="Tomlinson C."/>
            <person name="Mitreva M."/>
            <person name="Hou S."/>
            <person name="Chen J."/>
            <person name="Wollam A."/>
            <person name="Pepin K.H."/>
            <person name="Johnson M."/>
            <person name="Bhonagiri V."/>
            <person name="Zhang X."/>
            <person name="Suruliraj S."/>
            <person name="Warren W."/>
            <person name="Chinwalla A."/>
            <person name="Mardis E.R."/>
            <person name="Wilson R.K."/>
        </authorList>
    </citation>
    <scope>NUCLEOTIDE SEQUENCE [LARGE SCALE GENOMIC DNA]</scope>
    <source>
        <strain evidence="2 3">YIT 11840</strain>
    </source>
</reference>
<sequence>MKYRSITISKLETSAKEETFLLCCNRKYYRANKLTVELLHSLQKYENEKEGISAFVEQTKGLYTYRYIEEVVKRVINPLLEGTNVKANKSFLYERKFLSADSIDKFSCLFSFLFEKKYIYLILASVLIADVCFFFQANNLMYFDNTINLYHFIGIFLFVFSSSFFHELGHASACKYFGLRHGDIGFGLYLNIPVLYTDVTEIWKLKRKQRIVVNLAGIYFQSFFLLGLIIGFFISSSDILRYLILIMNFGFLMTLNPFFKFDGYWIMSDLLGIPNLRDRSKELLVYIYNCIRKKSKTKSPYLLEMRKKEKWGFFIYSLLVNLFMGFYLFYVIPRFLFRFIQGFPTQIEKLNIYLSSGLTPPFALVHNLGVQLIFLILIIYFLSRSVLLIKRNVRH</sequence>
<dbReference type="Proteomes" id="UP000003598">
    <property type="component" value="Unassembled WGS sequence"/>
</dbReference>
<evidence type="ECO:0008006" key="4">
    <source>
        <dbReference type="Google" id="ProtNLM"/>
    </source>
</evidence>
<comment type="caution">
    <text evidence="2">The sequence shown here is derived from an EMBL/GenBank/DDBJ whole genome shotgun (WGS) entry which is preliminary data.</text>
</comment>
<name>G5SVA4_9BACT</name>
<evidence type="ECO:0000256" key="1">
    <source>
        <dbReference type="SAM" id="Phobius"/>
    </source>
</evidence>
<feature type="transmembrane region" description="Helical" evidence="1">
    <location>
        <begin position="239"/>
        <end position="259"/>
    </location>
</feature>
<keyword evidence="3" id="KW-1185">Reference proteome</keyword>
<dbReference type="RefSeq" id="WP_008622375.1">
    <property type="nucleotide sequence ID" value="NZ_JH376625.1"/>
</dbReference>
<feature type="transmembrane region" description="Helical" evidence="1">
    <location>
        <begin position="313"/>
        <end position="332"/>
    </location>
</feature>
<dbReference type="EMBL" id="AFFY01000054">
    <property type="protein sequence ID" value="EHG98759.1"/>
    <property type="molecule type" value="Genomic_DNA"/>
</dbReference>
<feature type="transmembrane region" description="Helical" evidence="1">
    <location>
        <begin position="368"/>
        <end position="389"/>
    </location>
</feature>
<protein>
    <recommendedName>
        <fullName evidence="4">Peptidase, M50 family</fullName>
    </recommendedName>
</protein>
<keyword evidence="1" id="KW-0812">Transmembrane</keyword>
<keyword evidence="1" id="KW-1133">Transmembrane helix</keyword>
<dbReference type="GeneID" id="93558517"/>
<dbReference type="PATRIC" id="fig|762968.3.peg.2891"/>
<dbReference type="HOGENOM" id="CLU_053105_0_0_10"/>
<dbReference type="eggNOG" id="COG1994">
    <property type="taxonomic scope" value="Bacteria"/>
</dbReference>
<evidence type="ECO:0000313" key="2">
    <source>
        <dbReference type="EMBL" id="EHG98759.1"/>
    </source>
</evidence>
<proteinExistence type="predicted"/>
<keyword evidence="1" id="KW-0472">Membrane</keyword>
<dbReference type="STRING" id="762968.HMPREF9441_03276"/>
<accession>G5SVA4</accession>
<feature type="transmembrane region" description="Helical" evidence="1">
    <location>
        <begin position="149"/>
        <end position="166"/>
    </location>
</feature>
<feature type="transmembrane region" description="Helical" evidence="1">
    <location>
        <begin position="211"/>
        <end position="233"/>
    </location>
</feature>
<organism evidence="2 3">
    <name type="scientific">Paraprevotella clara YIT 11840</name>
    <dbReference type="NCBI Taxonomy" id="762968"/>
    <lineage>
        <taxon>Bacteria</taxon>
        <taxon>Pseudomonadati</taxon>
        <taxon>Bacteroidota</taxon>
        <taxon>Bacteroidia</taxon>
        <taxon>Bacteroidales</taxon>
        <taxon>Prevotellaceae</taxon>
        <taxon>Paraprevotella</taxon>
    </lineage>
</organism>
<dbReference type="OrthoDB" id="9759690at2"/>
<evidence type="ECO:0000313" key="3">
    <source>
        <dbReference type="Proteomes" id="UP000003598"/>
    </source>
</evidence>
<gene>
    <name evidence="2" type="ORF">HMPREF9441_03276</name>
</gene>
<dbReference type="AlphaFoldDB" id="G5SVA4"/>